<dbReference type="Pfam" id="PF00158">
    <property type="entry name" value="Sigma54_activat"/>
    <property type="match status" value="1"/>
</dbReference>
<dbReference type="SUPFAM" id="SSF52540">
    <property type="entry name" value="P-loop containing nucleoside triphosphate hydrolases"/>
    <property type="match status" value="1"/>
</dbReference>
<dbReference type="SMART" id="SM00382">
    <property type="entry name" value="AAA"/>
    <property type="match status" value="1"/>
</dbReference>
<evidence type="ECO:0000259" key="6">
    <source>
        <dbReference type="PROSITE" id="PS50045"/>
    </source>
</evidence>
<dbReference type="PROSITE" id="PS00676">
    <property type="entry name" value="SIGMA54_INTERACT_2"/>
    <property type="match status" value="1"/>
</dbReference>
<keyword evidence="1" id="KW-0547">Nucleotide-binding</keyword>
<keyword evidence="2" id="KW-0067">ATP-binding</keyword>
<evidence type="ECO:0000256" key="2">
    <source>
        <dbReference type="ARBA" id="ARBA00022840"/>
    </source>
</evidence>
<evidence type="ECO:0000256" key="1">
    <source>
        <dbReference type="ARBA" id="ARBA00022741"/>
    </source>
</evidence>
<dbReference type="InterPro" id="IPR002078">
    <property type="entry name" value="Sigma_54_int"/>
</dbReference>
<keyword evidence="3" id="KW-0805">Transcription regulation</keyword>
<keyword evidence="4" id="KW-0238">DNA-binding</keyword>
<name>A0A1I0AQ66_9GAMM</name>
<dbReference type="PROSITE" id="PS00688">
    <property type="entry name" value="SIGMA54_INTERACT_3"/>
    <property type="match status" value="1"/>
</dbReference>
<dbReference type="InterPro" id="IPR025944">
    <property type="entry name" value="Sigma_54_int_dom_CS"/>
</dbReference>
<dbReference type="InterPro" id="IPR058031">
    <property type="entry name" value="AAA_lid_NorR"/>
</dbReference>
<accession>A0A1I0AQ66</accession>
<organism evidence="7 8">
    <name type="scientific">Thorsellia anophelis DSM 18579</name>
    <dbReference type="NCBI Taxonomy" id="1123402"/>
    <lineage>
        <taxon>Bacteria</taxon>
        <taxon>Pseudomonadati</taxon>
        <taxon>Pseudomonadota</taxon>
        <taxon>Gammaproteobacteria</taxon>
        <taxon>Enterobacterales</taxon>
        <taxon>Thorselliaceae</taxon>
        <taxon>Thorsellia</taxon>
    </lineage>
</organism>
<dbReference type="Proteomes" id="UP000242642">
    <property type="component" value="Unassembled WGS sequence"/>
</dbReference>
<dbReference type="PROSITE" id="PS50045">
    <property type="entry name" value="SIGMA54_INTERACT_4"/>
    <property type="match status" value="1"/>
</dbReference>
<dbReference type="RefSeq" id="WP_093318289.1">
    <property type="nucleotide sequence ID" value="NZ_FOHV01000006.1"/>
</dbReference>
<dbReference type="AlphaFoldDB" id="A0A1I0AQ66"/>
<dbReference type="EMBL" id="FOHV01000006">
    <property type="protein sequence ID" value="SES96055.1"/>
    <property type="molecule type" value="Genomic_DNA"/>
</dbReference>
<dbReference type="STRING" id="1123402.SAMN02583745_01001"/>
<dbReference type="InterPro" id="IPR014317">
    <property type="entry name" value="Transcription_activator_PspF"/>
</dbReference>
<dbReference type="Pfam" id="PF25601">
    <property type="entry name" value="AAA_lid_14"/>
    <property type="match status" value="1"/>
</dbReference>
<dbReference type="NCBIfam" id="TIGR02974">
    <property type="entry name" value="phageshock_pspF"/>
    <property type="match status" value="1"/>
</dbReference>
<dbReference type="FunFam" id="3.40.50.300:FF:000006">
    <property type="entry name" value="DNA-binding transcriptional regulator NtrC"/>
    <property type="match status" value="1"/>
</dbReference>
<dbReference type="OrthoDB" id="9804019at2"/>
<sequence length="360" mass="40967">MNFNDSLIGEDNAFLAAIEQTSKAASLTKPVLIIGERGTGKELIAQRLHYLSKRWQGPFITLNCAALSEQLLDSELFGHEAGAFTGAQKRHQGRFERADGGTLFLDELGNAPMLVQEKLLRVIEYGQLERVGGSQQLKFNVRLVCATNEDLPKQAKLGYFRADLLDRLAFDVIHLPPLRERRSDILLLANHFAIAMCRELSWSFFPGLTQNAINELLGYDWPGNIRELKNAIERSIYRHENQASPIDNIIIDPFKPLKTSVIREFEASTNLDQPNLEPTTTLHESNVICESKHQSSIPNIYEKNTERPKQLPINLKDHLEKIRSEYVELALQTAKYHHKEAAQLLGLTYDQFRTIIRKKI</sequence>
<evidence type="ECO:0000256" key="3">
    <source>
        <dbReference type="ARBA" id="ARBA00023015"/>
    </source>
</evidence>
<dbReference type="GO" id="GO:0003677">
    <property type="term" value="F:DNA binding"/>
    <property type="evidence" value="ECO:0007669"/>
    <property type="project" value="UniProtKB-KW"/>
</dbReference>
<reference evidence="8" key="1">
    <citation type="submission" date="2016-10" db="EMBL/GenBank/DDBJ databases">
        <authorList>
            <person name="Varghese N."/>
            <person name="Submissions S."/>
        </authorList>
    </citation>
    <scope>NUCLEOTIDE SEQUENCE [LARGE SCALE GENOMIC DNA]</scope>
    <source>
        <strain evidence="8">DSM 18579</strain>
    </source>
</reference>
<dbReference type="Gene3D" id="1.10.10.60">
    <property type="entry name" value="Homeodomain-like"/>
    <property type="match status" value="1"/>
</dbReference>
<dbReference type="InterPro" id="IPR027417">
    <property type="entry name" value="P-loop_NTPase"/>
</dbReference>
<dbReference type="InterPro" id="IPR025943">
    <property type="entry name" value="Sigma_54_int_dom_ATP-bd_2"/>
</dbReference>
<dbReference type="GO" id="GO:0005524">
    <property type="term" value="F:ATP binding"/>
    <property type="evidence" value="ECO:0007669"/>
    <property type="project" value="UniProtKB-KW"/>
</dbReference>
<dbReference type="GO" id="GO:0006355">
    <property type="term" value="P:regulation of DNA-templated transcription"/>
    <property type="evidence" value="ECO:0007669"/>
    <property type="project" value="InterPro"/>
</dbReference>
<evidence type="ECO:0000313" key="7">
    <source>
        <dbReference type="EMBL" id="SES96055.1"/>
    </source>
</evidence>
<dbReference type="Gene3D" id="3.40.50.300">
    <property type="entry name" value="P-loop containing nucleotide triphosphate hydrolases"/>
    <property type="match status" value="1"/>
</dbReference>
<dbReference type="PANTHER" id="PTHR32071:SF38">
    <property type="entry name" value="PSP OPERON TRANSCRIPTIONAL ACTIVATOR"/>
    <property type="match status" value="1"/>
</dbReference>
<keyword evidence="8" id="KW-1185">Reference proteome</keyword>
<keyword evidence="5" id="KW-0804">Transcription</keyword>
<dbReference type="Gene3D" id="1.10.8.60">
    <property type="match status" value="1"/>
</dbReference>
<proteinExistence type="predicted"/>
<dbReference type="InterPro" id="IPR003593">
    <property type="entry name" value="AAA+_ATPase"/>
</dbReference>
<gene>
    <name evidence="7" type="ORF">SAMN02583745_01001</name>
</gene>
<dbReference type="PANTHER" id="PTHR32071">
    <property type="entry name" value="TRANSCRIPTIONAL REGULATORY PROTEIN"/>
    <property type="match status" value="1"/>
</dbReference>
<protein>
    <submittedName>
        <fullName evidence="7">Psp operon transcriptional activator</fullName>
    </submittedName>
</protein>
<evidence type="ECO:0000256" key="4">
    <source>
        <dbReference type="ARBA" id="ARBA00023125"/>
    </source>
</evidence>
<dbReference type="CDD" id="cd00009">
    <property type="entry name" value="AAA"/>
    <property type="match status" value="1"/>
</dbReference>
<feature type="domain" description="Sigma-54 factor interaction" evidence="6">
    <location>
        <begin position="7"/>
        <end position="237"/>
    </location>
</feature>
<evidence type="ECO:0000256" key="5">
    <source>
        <dbReference type="ARBA" id="ARBA00023163"/>
    </source>
</evidence>
<evidence type="ECO:0000313" key="8">
    <source>
        <dbReference type="Proteomes" id="UP000242642"/>
    </source>
</evidence>